<feature type="compositionally biased region" description="Acidic residues" evidence="2">
    <location>
        <begin position="100"/>
        <end position="109"/>
    </location>
</feature>
<proteinExistence type="predicted"/>
<feature type="compositionally biased region" description="Polar residues" evidence="2">
    <location>
        <begin position="167"/>
        <end position="181"/>
    </location>
</feature>
<feature type="compositionally biased region" description="Basic residues" evidence="2">
    <location>
        <begin position="24"/>
        <end position="36"/>
    </location>
</feature>
<gene>
    <name evidence="3" type="ORF">LADA_0C02476G</name>
</gene>
<feature type="coiled-coil region" evidence="1">
    <location>
        <begin position="210"/>
        <end position="265"/>
    </location>
</feature>
<dbReference type="EMBL" id="LT598459">
    <property type="protein sequence ID" value="SCU82015.1"/>
    <property type="molecule type" value="Genomic_DNA"/>
</dbReference>
<protein>
    <submittedName>
        <fullName evidence="3">LADA_0C02476g1_1</fullName>
    </submittedName>
</protein>
<feature type="compositionally biased region" description="Basic and acidic residues" evidence="2">
    <location>
        <begin position="60"/>
        <end position="75"/>
    </location>
</feature>
<dbReference type="Proteomes" id="UP000190274">
    <property type="component" value="Chromosome C"/>
</dbReference>
<accession>A0A1G4IXZ9</accession>
<organism evidence="3 4">
    <name type="scientific">Lachancea dasiensis</name>
    <dbReference type="NCBI Taxonomy" id="1072105"/>
    <lineage>
        <taxon>Eukaryota</taxon>
        <taxon>Fungi</taxon>
        <taxon>Dikarya</taxon>
        <taxon>Ascomycota</taxon>
        <taxon>Saccharomycotina</taxon>
        <taxon>Saccharomycetes</taxon>
        <taxon>Saccharomycetales</taxon>
        <taxon>Saccharomycetaceae</taxon>
        <taxon>Lachancea</taxon>
    </lineage>
</organism>
<dbReference type="OrthoDB" id="4036611at2759"/>
<reference evidence="4" key="1">
    <citation type="submission" date="2016-03" db="EMBL/GenBank/DDBJ databases">
        <authorList>
            <person name="Devillers H."/>
        </authorList>
    </citation>
    <scope>NUCLEOTIDE SEQUENCE [LARGE SCALE GENOMIC DNA]</scope>
</reference>
<keyword evidence="4" id="KW-1185">Reference proteome</keyword>
<evidence type="ECO:0000256" key="1">
    <source>
        <dbReference type="SAM" id="Coils"/>
    </source>
</evidence>
<evidence type="ECO:0000313" key="3">
    <source>
        <dbReference type="EMBL" id="SCU82015.1"/>
    </source>
</evidence>
<keyword evidence="1" id="KW-0175">Coiled coil</keyword>
<dbReference type="AlphaFoldDB" id="A0A1G4IXZ9"/>
<feature type="compositionally biased region" description="Acidic residues" evidence="2">
    <location>
        <begin position="76"/>
        <end position="88"/>
    </location>
</feature>
<sequence>MSEDEEKRLKQLEDARKRVEELKNRRKKKDKKKKKNDIKTDEVGTEGEVEPSESNVEEVAADHGEHDTLDNHESAAENEENVENEEPIMQEKSTTHDATPDESSDEADGSMELSTTDGLSIEKPTNTANNLVSESDPEKSIPANSETGVSEQDQASSKPIIPEEPISVNSEKPQENNSSADAQEEASALFPEESSTFLSELERENDRMALLDLQKQVGELNSELRKLKFLNMEQETHIEELQETVQELQMQLNTSQQALAAEKQLNFNRGETVNQNASPWPVPPVSSPYVVNSAVDREAIDKWKNWNVDMTQWRSIGSGPIVYF</sequence>
<name>A0A1G4IXZ9_9SACH</name>
<evidence type="ECO:0000313" key="4">
    <source>
        <dbReference type="Proteomes" id="UP000190274"/>
    </source>
</evidence>
<feature type="compositionally biased region" description="Polar residues" evidence="2">
    <location>
        <begin position="142"/>
        <end position="157"/>
    </location>
</feature>
<feature type="region of interest" description="Disordered" evidence="2">
    <location>
        <begin position="17"/>
        <end position="194"/>
    </location>
</feature>
<feature type="compositionally biased region" description="Polar residues" evidence="2">
    <location>
        <begin position="112"/>
        <end position="133"/>
    </location>
</feature>
<evidence type="ECO:0000256" key="2">
    <source>
        <dbReference type="SAM" id="MobiDB-lite"/>
    </source>
</evidence>